<evidence type="ECO:0000313" key="4">
    <source>
        <dbReference type="Proteomes" id="UP001589828"/>
    </source>
</evidence>
<reference evidence="3 4" key="1">
    <citation type="submission" date="2024-09" db="EMBL/GenBank/DDBJ databases">
        <authorList>
            <person name="Sun Q."/>
            <person name="Mori K."/>
        </authorList>
    </citation>
    <scope>NUCLEOTIDE SEQUENCE [LARGE SCALE GENOMIC DNA]</scope>
    <source>
        <strain evidence="3 4">NCAIM B.02415</strain>
    </source>
</reference>
<organism evidence="3 4">
    <name type="scientific">Mucilaginibacter angelicae</name>
    <dbReference type="NCBI Taxonomy" id="869718"/>
    <lineage>
        <taxon>Bacteria</taxon>
        <taxon>Pseudomonadati</taxon>
        <taxon>Bacteroidota</taxon>
        <taxon>Sphingobacteriia</taxon>
        <taxon>Sphingobacteriales</taxon>
        <taxon>Sphingobacteriaceae</taxon>
        <taxon>Mucilaginibacter</taxon>
    </lineage>
</organism>
<proteinExistence type="predicted"/>
<protein>
    <submittedName>
        <fullName evidence="3">DUF262 domain-containing protein</fullName>
    </submittedName>
</protein>
<accession>A0ABV6L1A9</accession>
<evidence type="ECO:0000259" key="2">
    <source>
        <dbReference type="Pfam" id="PF07510"/>
    </source>
</evidence>
<dbReference type="Pfam" id="PF03235">
    <property type="entry name" value="GmrSD_N"/>
    <property type="match status" value="1"/>
</dbReference>
<gene>
    <name evidence="3" type="ORF">ACFFGT_04855</name>
</gene>
<dbReference type="PANTHER" id="PTHR35149">
    <property type="entry name" value="SLL5132 PROTEIN"/>
    <property type="match status" value="1"/>
</dbReference>
<dbReference type="RefSeq" id="WP_377021378.1">
    <property type="nucleotide sequence ID" value="NZ_JBHLTS010000015.1"/>
</dbReference>
<feature type="domain" description="GmrSD restriction endonucleases N-terminal" evidence="1">
    <location>
        <begin position="22"/>
        <end position="215"/>
    </location>
</feature>
<evidence type="ECO:0000259" key="1">
    <source>
        <dbReference type="Pfam" id="PF03235"/>
    </source>
</evidence>
<dbReference type="EMBL" id="JBHLTS010000015">
    <property type="protein sequence ID" value="MFC0513514.1"/>
    <property type="molecule type" value="Genomic_DNA"/>
</dbReference>
<dbReference type="Proteomes" id="UP001589828">
    <property type="component" value="Unassembled WGS sequence"/>
</dbReference>
<dbReference type="Pfam" id="PF07510">
    <property type="entry name" value="GmrSD_C"/>
    <property type="match status" value="1"/>
</dbReference>
<dbReference type="PANTHER" id="PTHR35149:SF1">
    <property type="entry name" value="DUF5655 DOMAIN-CONTAINING PROTEIN"/>
    <property type="match status" value="1"/>
</dbReference>
<sequence>MTDFRLNTAEQQITSEQFSLDQLVSRGFYFNVPLYQRLYVWEDVQILTLLEDIHNASNGQPYYFIGGMMVRARINDSLLDLVDGQQRFTTIWLIAMYLGGQLAPFTGNNEQARIYFEIRDFANQYFEDPSVYGQFGKEARKELEPIINGLRTIRLFFESEREQPIDERSFAHYLYHDVRMVVTQVPANIDDNRLFEVLNNRGLQLQHHQILKSILLEALPDNERGAYGKLWEACADMDAYIERNVKELSGLTWKELMEANEQESETWLRRDVLHYFRIQTPDEKHHLWDLISGEVIPGTENENGPSDLLYDAGKVRSIISFPMLLLHTLRIYLYRKSPDRLPSEIPAVNEKKLLRVFHEHLPEKSGGNAIREFLDLLMDVRMKFDRYVIKWVVKDNSTVQQIQKLYKSKDILQRREPESSDGFAMLQGMLYHSQEKITQYWLTPLLFQLLKHDDRPGHYNFLRKLDNDMFCSGNLEDLRLRTWTAMDGRPAANYSTTFIHSSKGTGFWSYWFYKLDFVLWYYRAQLQAAGRISDKDAGKWETYRMTAKNSIEHISPQQKREGDQNLVYSDSDSAEVKRQKLDDFGNLVLISPGMNSEYSNKPYFVKFAEFREKLRPDSLKSAMIFQQEDWSFARCEAHRNEMEALFLKYFTEN</sequence>
<comment type="caution">
    <text evidence="3">The sequence shown here is derived from an EMBL/GenBank/DDBJ whole genome shotgun (WGS) entry which is preliminary data.</text>
</comment>
<dbReference type="InterPro" id="IPR011089">
    <property type="entry name" value="GmrSD_C"/>
</dbReference>
<keyword evidence="4" id="KW-1185">Reference proteome</keyword>
<name>A0ABV6L1A9_9SPHI</name>
<feature type="domain" description="GmrSD restriction endonucleases C-terminal" evidence="2">
    <location>
        <begin position="498"/>
        <end position="642"/>
    </location>
</feature>
<evidence type="ECO:0000313" key="3">
    <source>
        <dbReference type="EMBL" id="MFC0513514.1"/>
    </source>
</evidence>
<dbReference type="InterPro" id="IPR004919">
    <property type="entry name" value="GmrSD_N"/>
</dbReference>